<keyword evidence="5" id="KW-1185">Reference proteome</keyword>
<dbReference type="Pfam" id="PF07228">
    <property type="entry name" value="SpoIIE"/>
    <property type="match status" value="1"/>
</dbReference>
<dbReference type="Pfam" id="PF00989">
    <property type="entry name" value="PAS"/>
    <property type="match status" value="1"/>
</dbReference>
<dbReference type="SUPFAM" id="SSF55785">
    <property type="entry name" value="PYP-like sensor domain (PAS domain)"/>
    <property type="match status" value="2"/>
</dbReference>
<keyword evidence="1" id="KW-0378">Hydrolase</keyword>
<gene>
    <name evidence="4" type="ORF">SAMN05421773_101445</name>
</gene>
<evidence type="ECO:0000256" key="1">
    <source>
        <dbReference type="ARBA" id="ARBA00022801"/>
    </source>
</evidence>
<feature type="region of interest" description="Disordered" evidence="2">
    <location>
        <begin position="1"/>
        <end position="45"/>
    </location>
</feature>
<name>A0A1I1EYX1_9ACTN</name>
<dbReference type="Gene3D" id="3.30.450.20">
    <property type="entry name" value="PAS domain"/>
    <property type="match status" value="2"/>
</dbReference>
<dbReference type="FunFam" id="3.30.450.40:FF:000035">
    <property type="entry name" value="PAS sensor protein"/>
    <property type="match status" value="1"/>
</dbReference>
<dbReference type="Gene3D" id="3.30.565.10">
    <property type="entry name" value="Histidine kinase-like ATPase, C-terminal domain"/>
    <property type="match status" value="1"/>
</dbReference>
<dbReference type="InterPro" id="IPR013656">
    <property type="entry name" value="PAS_4"/>
</dbReference>
<dbReference type="AlphaFoldDB" id="A0A1I1EYX1"/>
<proteinExistence type="predicted"/>
<evidence type="ECO:0000256" key="2">
    <source>
        <dbReference type="SAM" id="MobiDB-lite"/>
    </source>
</evidence>
<dbReference type="CDD" id="cd16936">
    <property type="entry name" value="HATPase_RsbW-like"/>
    <property type="match status" value="1"/>
</dbReference>
<dbReference type="Pfam" id="PF01590">
    <property type="entry name" value="GAF"/>
    <property type="match status" value="1"/>
</dbReference>
<protein>
    <submittedName>
        <fullName evidence="4">PAS domain S-box-containing protein</fullName>
    </submittedName>
</protein>
<dbReference type="GO" id="GO:0016791">
    <property type="term" value="F:phosphatase activity"/>
    <property type="evidence" value="ECO:0007669"/>
    <property type="project" value="TreeGrafter"/>
</dbReference>
<feature type="region of interest" description="Disordered" evidence="2">
    <location>
        <begin position="831"/>
        <end position="850"/>
    </location>
</feature>
<dbReference type="InterPro" id="IPR036457">
    <property type="entry name" value="PPM-type-like_dom_sf"/>
</dbReference>
<dbReference type="InterPro" id="IPR013767">
    <property type="entry name" value="PAS_fold"/>
</dbReference>
<dbReference type="InterPro" id="IPR003594">
    <property type="entry name" value="HATPase_dom"/>
</dbReference>
<dbReference type="Gene3D" id="3.60.40.10">
    <property type="entry name" value="PPM-type phosphatase domain"/>
    <property type="match status" value="1"/>
</dbReference>
<dbReference type="STRING" id="910347.SAMN05421773_101445"/>
<dbReference type="InterPro" id="IPR052016">
    <property type="entry name" value="Bact_Sigma-Reg"/>
</dbReference>
<dbReference type="InterPro" id="IPR000014">
    <property type="entry name" value="PAS"/>
</dbReference>
<dbReference type="SMART" id="SM00065">
    <property type="entry name" value="GAF"/>
    <property type="match status" value="1"/>
</dbReference>
<evidence type="ECO:0000259" key="3">
    <source>
        <dbReference type="PROSITE" id="PS50112"/>
    </source>
</evidence>
<feature type="compositionally biased region" description="Basic and acidic residues" evidence="2">
    <location>
        <begin position="837"/>
        <end position="849"/>
    </location>
</feature>
<dbReference type="InterPro" id="IPR029016">
    <property type="entry name" value="GAF-like_dom_sf"/>
</dbReference>
<feature type="compositionally biased region" description="Basic and acidic residues" evidence="2">
    <location>
        <begin position="1"/>
        <end position="10"/>
    </location>
</feature>
<feature type="domain" description="PAS" evidence="3">
    <location>
        <begin position="45"/>
        <end position="96"/>
    </location>
</feature>
<dbReference type="CDD" id="cd00130">
    <property type="entry name" value="PAS"/>
    <property type="match status" value="2"/>
</dbReference>
<dbReference type="InterPro" id="IPR001932">
    <property type="entry name" value="PPM-type_phosphatase-like_dom"/>
</dbReference>
<dbReference type="SUPFAM" id="SSF55874">
    <property type="entry name" value="ATPase domain of HSP90 chaperone/DNA topoisomerase II/histidine kinase"/>
    <property type="match status" value="1"/>
</dbReference>
<dbReference type="Gene3D" id="3.30.450.40">
    <property type="match status" value="1"/>
</dbReference>
<evidence type="ECO:0000313" key="5">
    <source>
        <dbReference type="Proteomes" id="UP000199207"/>
    </source>
</evidence>
<accession>A0A1I1EYX1</accession>
<sequence length="886" mass="95319">MSASAEDARRPMAGTGAARRAAPTARAAAPRAAQPADPSASRGGSAPFPESLLNVLRVGIVMIDAHGRVVLWSPTTTEILGWPDSLAIGRHLSDFFPEGHDPGGIAIYRALLRDGLWRGILPMRHLDGATVELEGRATLLRDPDRTPFILANLVETSRIRAVEQDLAALDGLFTASPLGIALFDTDLRYLRINDALARLSGVHPDDVVGKTVLEVLPEHMSREIHEIQRQVLRTGRSVIDLVMPSPDRSGARSLSFGRLTDRGGRPLGVGCTVIDITERREALEKIEHARQRLSLLDDIGLALADLLDVRRISEVLAQVLVPRFADYSGVMLLDEVINGGELPSRARMASAPLRQTGVAAKEFTPAVERMLRAGQDIAFEPGSIFGRVLLSGYPYLVGSERELAETTYRDDPKVRAAIELGIHSLMVLPLRARGTVLGLLVVSRSGRRTPFNGEDLALAGEVAARASVSLDNARLYARERDSAVMLQRSLLPQRVPEPPGVQVGYRYVPASTGAEAGGDWFDVIPLGDGRVAFVIGDVIGHGLQAAATMGRLRTAVRTLAGVGLPPAALLRHLNELGDDLAPAPDELLMATCIYAIYDPAERSCVLANAGHPPPLLLARGPHTGLWRARTLHLPEGMPLGLEDARFEERRIDMPDGAILVLYTDGLIERRGSDIDEGLERMRTVLGRTTGDTPPLEDLCDRVLTALTPDGTGTVTGTGAQPPADTTRDRAAAMPAPVPRQGAEDDIALLAARLGGLPGETSVSWSFPARNVAAYRARSLVRHTLRDWGLEQLTEPAVLVVSELVTNAVRHARGPVGVRLVRGTRLLVEVSDSLPDPPRARDAAPDDEGGRGLALVARTAQRWGTRREPHGKTIWLELPLPPGPTAP</sequence>
<dbReference type="RefSeq" id="WP_245833749.1">
    <property type="nucleotide sequence ID" value="NZ_FOLM01000001.1"/>
</dbReference>
<dbReference type="NCBIfam" id="TIGR00229">
    <property type="entry name" value="sensory_box"/>
    <property type="match status" value="2"/>
</dbReference>
<dbReference type="GO" id="GO:0006355">
    <property type="term" value="P:regulation of DNA-templated transcription"/>
    <property type="evidence" value="ECO:0007669"/>
    <property type="project" value="InterPro"/>
</dbReference>
<dbReference type="SUPFAM" id="SSF55781">
    <property type="entry name" value="GAF domain-like"/>
    <property type="match status" value="1"/>
</dbReference>
<dbReference type="SUPFAM" id="SSF81606">
    <property type="entry name" value="PP2C-like"/>
    <property type="match status" value="1"/>
</dbReference>
<dbReference type="InterPro" id="IPR003018">
    <property type="entry name" value="GAF"/>
</dbReference>
<dbReference type="InterPro" id="IPR035965">
    <property type="entry name" value="PAS-like_dom_sf"/>
</dbReference>
<dbReference type="Proteomes" id="UP000199207">
    <property type="component" value="Unassembled WGS sequence"/>
</dbReference>
<feature type="domain" description="PAS" evidence="3">
    <location>
        <begin position="165"/>
        <end position="235"/>
    </location>
</feature>
<dbReference type="PROSITE" id="PS50112">
    <property type="entry name" value="PAS"/>
    <property type="match status" value="2"/>
</dbReference>
<dbReference type="InterPro" id="IPR036890">
    <property type="entry name" value="HATPase_C_sf"/>
</dbReference>
<feature type="compositionally biased region" description="Low complexity" evidence="2">
    <location>
        <begin position="11"/>
        <end position="42"/>
    </location>
</feature>
<dbReference type="PANTHER" id="PTHR43156:SF2">
    <property type="entry name" value="STAGE II SPORULATION PROTEIN E"/>
    <property type="match status" value="1"/>
</dbReference>
<dbReference type="Pfam" id="PF13581">
    <property type="entry name" value="HATPase_c_2"/>
    <property type="match status" value="1"/>
</dbReference>
<dbReference type="SMART" id="SM00331">
    <property type="entry name" value="PP2C_SIG"/>
    <property type="match status" value="1"/>
</dbReference>
<dbReference type="FunFam" id="3.30.565.10:FF:000028">
    <property type="entry name" value="PAS sensor protein"/>
    <property type="match status" value="1"/>
</dbReference>
<reference evidence="4 5" key="1">
    <citation type="submission" date="2016-10" db="EMBL/GenBank/DDBJ databases">
        <authorList>
            <person name="de Groot N.N."/>
        </authorList>
    </citation>
    <scope>NUCLEOTIDE SEQUENCE [LARGE SCALE GENOMIC DNA]</scope>
    <source>
        <strain evidence="4 5">CGMCC 4.5739</strain>
    </source>
</reference>
<dbReference type="PANTHER" id="PTHR43156">
    <property type="entry name" value="STAGE II SPORULATION PROTEIN E-RELATED"/>
    <property type="match status" value="1"/>
</dbReference>
<dbReference type="Pfam" id="PF08448">
    <property type="entry name" value="PAS_4"/>
    <property type="match status" value="1"/>
</dbReference>
<dbReference type="SMART" id="SM00091">
    <property type="entry name" value="PAS"/>
    <property type="match status" value="2"/>
</dbReference>
<organism evidence="4 5">
    <name type="scientific">Streptomyces aidingensis</name>
    <dbReference type="NCBI Taxonomy" id="910347"/>
    <lineage>
        <taxon>Bacteria</taxon>
        <taxon>Bacillati</taxon>
        <taxon>Actinomycetota</taxon>
        <taxon>Actinomycetes</taxon>
        <taxon>Kitasatosporales</taxon>
        <taxon>Streptomycetaceae</taxon>
        <taxon>Streptomyces</taxon>
    </lineage>
</organism>
<evidence type="ECO:0000313" key="4">
    <source>
        <dbReference type="EMBL" id="SFB90093.1"/>
    </source>
</evidence>
<dbReference type="EMBL" id="FOLM01000001">
    <property type="protein sequence ID" value="SFB90093.1"/>
    <property type="molecule type" value="Genomic_DNA"/>
</dbReference>